<feature type="domain" description="Cytochrome b5 heme-binding" evidence="3">
    <location>
        <begin position="67"/>
        <end position="136"/>
    </location>
</feature>
<organism evidence="4 5">
    <name type="scientific">Clostridium disporicum</name>
    <dbReference type="NCBI Taxonomy" id="84024"/>
    <lineage>
        <taxon>Bacteria</taxon>
        <taxon>Bacillati</taxon>
        <taxon>Bacillota</taxon>
        <taxon>Clostridia</taxon>
        <taxon>Eubacteriales</taxon>
        <taxon>Clostridiaceae</taxon>
        <taxon>Clostridium</taxon>
    </lineage>
</organism>
<dbReference type="EMBL" id="CYZX01000002">
    <property type="protein sequence ID" value="CUN72389.1"/>
    <property type="molecule type" value="Genomic_DNA"/>
</dbReference>
<reference evidence="4 5" key="1">
    <citation type="submission" date="2015-09" db="EMBL/GenBank/DDBJ databases">
        <authorList>
            <consortium name="Pathogen Informatics"/>
        </authorList>
    </citation>
    <scope>NUCLEOTIDE SEQUENCE [LARGE SCALE GENOMIC DNA]</scope>
    <source>
        <strain evidence="4 5">2789STDY5834856</strain>
    </source>
</reference>
<gene>
    <name evidence="4" type="ORF">ERS852471_00408</name>
</gene>
<evidence type="ECO:0000313" key="5">
    <source>
        <dbReference type="Proteomes" id="UP000095594"/>
    </source>
</evidence>
<dbReference type="SMART" id="SM01117">
    <property type="entry name" value="Cyt-b5"/>
    <property type="match status" value="1"/>
</dbReference>
<evidence type="ECO:0000313" key="4">
    <source>
        <dbReference type="EMBL" id="CUN72389.1"/>
    </source>
</evidence>
<dbReference type="RefSeq" id="WP_084758928.1">
    <property type="nucleotide sequence ID" value="NZ_CABIXQ010000002.1"/>
</dbReference>
<keyword evidence="2" id="KW-0732">Signal</keyword>
<evidence type="ECO:0000256" key="1">
    <source>
        <dbReference type="SAM" id="MobiDB-lite"/>
    </source>
</evidence>
<name>A0A173Z9Q9_9CLOT</name>
<evidence type="ECO:0000259" key="3">
    <source>
        <dbReference type="SMART" id="SM01117"/>
    </source>
</evidence>
<proteinExistence type="predicted"/>
<feature type="signal peptide" evidence="2">
    <location>
        <begin position="1"/>
        <end position="23"/>
    </location>
</feature>
<dbReference type="SUPFAM" id="SSF55856">
    <property type="entry name" value="Cytochrome b5-like heme/steroid binding domain"/>
    <property type="match status" value="1"/>
</dbReference>
<sequence length="137" mass="14615">MKKHFSKSINFLLITLLVVGLFVGCGNKTTNDTTNNKPQTENSTNNTTNNSTTDNKESSNSGNEKTFTLDELSKYDGTNGQPAYIAVDGVVYDVTSNFPNGEHHGCKAGTDSTESIKKISHGSAILSNSPVVGKLAQ</sequence>
<feature type="chain" id="PRO_5038685841" evidence="2">
    <location>
        <begin position="24"/>
        <end position="137"/>
    </location>
</feature>
<dbReference type="InterPro" id="IPR036400">
    <property type="entry name" value="Cyt_B5-like_heme/steroid_sf"/>
</dbReference>
<feature type="region of interest" description="Disordered" evidence="1">
    <location>
        <begin position="29"/>
        <end position="74"/>
    </location>
</feature>
<dbReference type="AlphaFoldDB" id="A0A173Z9Q9"/>
<accession>A0A173Z9Q9</accession>
<feature type="compositionally biased region" description="Low complexity" evidence="1">
    <location>
        <begin position="29"/>
        <end position="61"/>
    </location>
</feature>
<dbReference type="OrthoDB" id="9785263at2"/>
<dbReference type="InterPro" id="IPR001199">
    <property type="entry name" value="Cyt_B5-like_heme/steroid-bd"/>
</dbReference>
<protein>
    <submittedName>
        <fullName evidence="4">HypQ3</fullName>
    </submittedName>
</protein>
<dbReference type="Gene3D" id="3.10.120.10">
    <property type="entry name" value="Cytochrome b5-like heme/steroid binding domain"/>
    <property type="match status" value="1"/>
</dbReference>
<dbReference type="Proteomes" id="UP000095594">
    <property type="component" value="Unassembled WGS sequence"/>
</dbReference>
<dbReference type="PROSITE" id="PS51257">
    <property type="entry name" value="PROKAR_LIPOPROTEIN"/>
    <property type="match status" value="1"/>
</dbReference>
<evidence type="ECO:0000256" key="2">
    <source>
        <dbReference type="SAM" id="SignalP"/>
    </source>
</evidence>
<dbReference type="Pfam" id="PF00173">
    <property type="entry name" value="Cyt-b5"/>
    <property type="match status" value="1"/>
</dbReference>